<protein>
    <submittedName>
        <fullName evidence="2">PadR family transcriptional regulator</fullName>
    </submittedName>
</protein>
<dbReference type="SUPFAM" id="SSF46785">
    <property type="entry name" value="Winged helix' DNA-binding domain"/>
    <property type="match status" value="1"/>
</dbReference>
<dbReference type="AlphaFoldDB" id="A0A1T3NIJ0"/>
<evidence type="ECO:0000313" key="2">
    <source>
        <dbReference type="EMBL" id="OPC76613.1"/>
    </source>
</evidence>
<dbReference type="Proteomes" id="UP000190037">
    <property type="component" value="Unassembled WGS sequence"/>
</dbReference>
<keyword evidence="3" id="KW-1185">Reference proteome</keyword>
<dbReference type="InterPro" id="IPR036388">
    <property type="entry name" value="WH-like_DNA-bd_sf"/>
</dbReference>
<dbReference type="STRING" id="159449.B4N89_44795"/>
<dbReference type="Gene3D" id="1.10.10.10">
    <property type="entry name" value="Winged helix-like DNA-binding domain superfamily/Winged helix DNA-binding domain"/>
    <property type="match status" value="1"/>
</dbReference>
<proteinExistence type="predicted"/>
<dbReference type="InterPro" id="IPR036390">
    <property type="entry name" value="WH_DNA-bd_sf"/>
</dbReference>
<name>A0A1T3NIJ0_9ACTN</name>
<comment type="caution">
    <text evidence="2">The sequence shown here is derived from an EMBL/GenBank/DDBJ whole genome shotgun (WGS) entry which is preliminary data.</text>
</comment>
<reference evidence="2 3" key="1">
    <citation type="submission" date="2017-03" db="EMBL/GenBank/DDBJ databases">
        <title>Draft genome sequence of Streptomyces scabrisporus NF3, endophyte isolated from Amphipterygium adstringens.</title>
        <authorList>
            <person name="Vazquez M."/>
            <person name="Ceapa C.D."/>
            <person name="Rodriguez Luna D."/>
            <person name="Sanchez Esquivel S."/>
        </authorList>
    </citation>
    <scope>NUCLEOTIDE SEQUENCE [LARGE SCALE GENOMIC DNA]</scope>
    <source>
        <strain evidence="2 3">NF3</strain>
    </source>
</reference>
<accession>A0A1T3NIJ0</accession>
<dbReference type="InterPro" id="IPR005149">
    <property type="entry name" value="Tscrpt_reg_PadR_N"/>
</dbReference>
<gene>
    <name evidence="2" type="ORF">B4N89_44795</name>
</gene>
<evidence type="ECO:0000259" key="1">
    <source>
        <dbReference type="Pfam" id="PF03551"/>
    </source>
</evidence>
<dbReference type="Pfam" id="PF03551">
    <property type="entry name" value="PadR"/>
    <property type="match status" value="1"/>
</dbReference>
<organism evidence="2 3">
    <name type="scientific">Embleya scabrispora</name>
    <dbReference type="NCBI Taxonomy" id="159449"/>
    <lineage>
        <taxon>Bacteria</taxon>
        <taxon>Bacillati</taxon>
        <taxon>Actinomycetota</taxon>
        <taxon>Actinomycetes</taxon>
        <taxon>Kitasatosporales</taxon>
        <taxon>Streptomycetaceae</taxon>
        <taxon>Embleya</taxon>
    </lineage>
</organism>
<evidence type="ECO:0000313" key="3">
    <source>
        <dbReference type="Proteomes" id="UP000190037"/>
    </source>
</evidence>
<dbReference type="OrthoDB" id="122286at2"/>
<sequence length="134" mass="14810">MRRHHALLRRPPGPRGGDSVRINVTTTVAKVLRVFVQDPQKPRYGMEIMQAAHLASGSLYPILARLEKARWIVGHTEDIDPSTAGRPARRHYTMTGDGLAAARLALAELHELTRISEPLPGTWLPGPHTEGESK</sequence>
<dbReference type="EMBL" id="MWQN01000005">
    <property type="protein sequence ID" value="OPC76613.1"/>
    <property type="molecule type" value="Genomic_DNA"/>
</dbReference>
<feature type="domain" description="Transcription regulator PadR N-terminal" evidence="1">
    <location>
        <begin position="40"/>
        <end position="101"/>
    </location>
</feature>